<dbReference type="OrthoDB" id="544602at2759"/>
<dbReference type="PANTHER" id="PTHR39290:SF6">
    <property type="entry name" value="S-ADENOSYL-L-METHIONINE-DEPENDENT METHYLTRANSFERASES SUPERFAMILY PROTEIN"/>
    <property type="match status" value="1"/>
</dbReference>
<dbReference type="InterPro" id="IPR029058">
    <property type="entry name" value="AB_hydrolase_fold"/>
</dbReference>
<feature type="region of interest" description="Disordered" evidence="1">
    <location>
        <begin position="261"/>
        <end position="322"/>
    </location>
</feature>
<reference evidence="2" key="1">
    <citation type="journal article" date="2020" name="bioRxiv">
        <title>Comparative genomics of Chlamydomonas.</title>
        <authorList>
            <person name="Craig R.J."/>
            <person name="Hasan A.R."/>
            <person name="Ness R.W."/>
            <person name="Keightley P.D."/>
        </authorList>
    </citation>
    <scope>NUCLEOTIDE SEQUENCE</scope>
    <source>
        <strain evidence="2">CCAP 11/173</strain>
    </source>
</reference>
<evidence type="ECO:0000313" key="2">
    <source>
        <dbReference type="EMBL" id="KAG2453385.1"/>
    </source>
</evidence>
<dbReference type="AlphaFoldDB" id="A0A835WTD8"/>
<protein>
    <submittedName>
        <fullName evidence="2">Uncharacterized protein</fullName>
    </submittedName>
</protein>
<feature type="compositionally biased region" description="Basic and acidic residues" evidence="1">
    <location>
        <begin position="276"/>
        <end position="285"/>
    </location>
</feature>
<accession>A0A835WTD8</accession>
<sequence length="322" mass="36248">MMMTRNSVGLDADDAESVERARLAQLARFTQPYDPHNPLLHDLWEPWARKARFFHVRMARFYPGYSGRDQLHEQEGFFRLRGEAVRDYAYVVPTAEALGLIAEVSGGRVVEVGAGSGYWAGLLARRGVDVVAVDTGEEDAERNAFLPGGGGRKASFAFFTEARPFFPAMQKAEAAQFLAEHGGCPDRALLLCCSYGNMGDHCLAAYRGDTVVAVGEVDGATWWLDTEEHPEWQQLRRVPLPNWPMQYFELRVYKRVAPVKEEEEEEVEEVEEGQEQAEREQENHGGEQGPGGGGLRKGQPSQPYLSKRRQLKWRRSMERVSG</sequence>
<evidence type="ECO:0000313" key="3">
    <source>
        <dbReference type="Proteomes" id="UP000613740"/>
    </source>
</evidence>
<feature type="compositionally biased region" description="Acidic residues" evidence="1">
    <location>
        <begin position="261"/>
        <end position="275"/>
    </location>
</feature>
<keyword evidence="3" id="KW-1185">Reference proteome</keyword>
<comment type="caution">
    <text evidence="2">The sequence shown here is derived from an EMBL/GenBank/DDBJ whole genome shotgun (WGS) entry which is preliminary data.</text>
</comment>
<dbReference type="Gene3D" id="3.40.50.150">
    <property type="entry name" value="Vaccinia Virus protein VP39"/>
    <property type="match status" value="1"/>
</dbReference>
<evidence type="ECO:0000256" key="1">
    <source>
        <dbReference type="SAM" id="MobiDB-lite"/>
    </source>
</evidence>
<dbReference type="SUPFAM" id="SSF53474">
    <property type="entry name" value="alpha/beta-Hydrolases"/>
    <property type="match status" value="1"/>
</dbReference>
<dbReference type="SUPFAM" id="SSF53335">
    <property type="entry name" value="S-adenosyl-L-methionine-dependent methyltransferases"/>
    <property type="match status" value="1"/>
</dbReference>
<dbReference type="Proteomes" id="UP000613740">
    <property type="component" value="Unassembled WGS sequence"/>
</dbReference>
<dbReference type="InterPro" id="IPR029063">
    <property type="entry name" value="SAM-dependent_MTases_sf"/>
</dbReference>
<organism evidence="2 3">
    <name type="scientific">Chlamydomonas schloesseri</name>
    <dbReference type="NCBI Taxonomy" id="2026947"/>
    <lineage>
        <taxon>Eukaryota</taxon>
        <taxon>Viridiplantae</taxon>
        <taxon>Chlorophyta</taxon>
        <taxon>core chlorophytes</taxon>
        <taxon>Chlorophyceae</taxon>
        <taxon>CS clade</taxon>
        <taxon>Chlamydomonadales</taxon>
        <taxon>Chlamydomonadaceae</taxon>
        <taxon>Chlamydomonas</taxon>
    </lineage>
</organism>
<gene>
    <name evidence="2" type="ORF">HYH02_001609</name>
</gene>
<dbReference type="EMBL" id="JAEHOD010000003">
    <property type="protein sequence ID" value="KAG2453385.1"/>
    <property type="molecule type" value="Genomic_DNA"/>
</dbReference>
<feature type="compositionally biased region" description="Gly residues" evidence="1">
    <location>
        <begin position="286"/>
        <end position="296"/>
    </location>
</feature>
<dbReference type="PANTHER" id="PTHR39290">
    <property type="entry name" value="C3H1-TYPE DOMAIN-CONTAINING PROTEIN-RELATED"/>
    <property type="match status" value="1"/>
</dbReference>
<name>A0A835WTD8_9CHLO</name>
<proteinExistence type="predicted"/>